<accession>A0ABV6RXW5</accession>
<organism evidence="4 5">
    <name type="scientific">Lysobacter korlensis</name>
    <dbReference type="NCBI Taxonomy" id="553636"/>
    <lineage>
        <taxon>Bacteria</taxon>
        <taxon>Pseudomonadati</taxon>
        <taxon>Pseudomonadota</taxon>
        <taxon>Gammaproteobacteria</taxon>
        <taxon>Lysobacterales</taxon>
        <taxon>Lysobacteraceae</taxon>
        <taxon>Lysobacter</taxon>
    </lineage>
</organism>
<keyword evidence="1" id="KW-0285">Flavoprotein</keyword>
<dbReference type="SUPFAM" id="SSF51905">
    <property type="entry name" value="FAD/NAD(P)-binding domain"/>
    <property type="match status" value="1"/>
</dbReference>
<comment type="caution">
    <text evidence="4">The sequence shown here is derived from an EMBL/GenBank/DDBJ whole genome shotgun (WGS) entry which is preliminary data.</text>
</comment>
<gene>
    <name evidence="4" type="ORF">ACFFGH_26070</name>
</gene>
<evidence type="ECO:0000313" key="5">
    <source>
        <dbReference type="Proteomes" id="UP001589896"/>
    </source>
</evidence>
<keyword evidence="2" id="KW-0560">Oxidoreductase</keyword>
<proteinExistence type="predicted"/>
<dbReference type="InterPro" id="IPR023753">
    <property type="entry name" value="FAD/NAD-binding_dom"/>
</dbReference>
<reference evidence="4 5" key="1">
    <citation type="submission" date="2024-09" db="EMBL/GenBank/DDBJ databases">
        <authorList>
            <person name="Sun Q."/>
            <person name="Mori K."/>
        </authorList>
    </citation>
    <scope>NUCLEOTIDE SEQUENCE [LARGE SCALE GENOMIC DNA]</scope>
    <source>
        <strain evidence="4 5">KCTC 23076</strain>
    </source>
</reference>
<dbReference type="Proteomes" id="UP001589896">
    <property type="component" value="Unassembled WGS sequence"/>
</dbReference>
<keyword evidence="5" id="KW-1185">Reference proteome</keyword>
<evidence type="ECO:0000259" key="3">
    <source>
        <dbReference type="Pfam" id="PF07992"/>
    </source>
</evidence>
<dbReference type="RefSeq" id="WP_386673812.1">
    <property type="nucleotide sequence ID" value="NZ_JBHLTG010000007.1"/>
</dbReference>
<evidence type="ECO:0000256" key="1">
    <source>
        <dbReference type="ARBA" id="ARBA00022630"/>
    </source>
</evidence>
<name>A0ABV6RXW5_9GAMM</name>
<dbReference type="InterPro" id="IPR036188">
    <property type="entry name" value="FAD/NAD-bd_sf"/>
</dbReference>
<dbReference type="PANTHER" id="PTHR48105">
    <property type="entry name" value="THIOREDOXIN REDUCTASE 1-RELATED-RELATED"/>
    <property type="match status" value="1"/>
</dbReference>
<dbReference type="PRINTS" id="PR00469">
    <property type="entry name" value="PNDRDTASEII"/>
</dbReference>
<evidence type="ECO:0000256" key="2">
    <source>
        <dbReference type="ARBA" id="ARBA00023002"/>
    </source>
</evidence>
<evidence type="ECO:0000313" key="4">
    <source>
        <dbReference type="EMBL" id="MFC0681312.1"/>
    </source>
</evidence>
<dbReference type="EMBL" id="JBHLTG010000007">
    <property type="protein sequence ID" value="MFC0681312.1"/>
    <property type="molecule type" value="Genomic_DNA"/>
</dbReference>
<dbReference type="Pfam" id="PF07992">
    <property type="entry name" value="Pyr_redox_2"/>
    <property type="match status" value="1"/>
</dbReference>
<dbReference type="PRINTS" id="PR00368">
    <property type="entry name" value="FADPNR"/>
</dbReference>
<feature type="domain" description="FAD/NAD(P)-binding" evidence="3">
    <location>
        <begin position="13"/>
        <end position="295"/>
    </location>
</feature>
<protein>
    <submittedName>
        <fullName evidence="4">NAD(P)/FAD-dependent oxidoreductase</fullName>
    </submittedName>
</protein>
<dbReference type="InterPro" id="IPR050097">
    <property type="entry name" value="Ferredoxin-NADP_redctase_2"/>
</dbReference>
<dbReference type="Gene3D" id="3.50.50.60">
    <property type="entry name" value="FAD/NAD(P)-binding domain"/>
    <property type="match status" value="2"/>
</dbReference>
<sequence length="315" mass="33443">MATTDPADEIDVDVAVVGAGPAGLSAALVLARARRSVLVVDSNRPRNAATLASHGFLTRDGISPLELRKLGREELAQYPQVTFTQAVVESVRRGRDRFTLAAMSRTGAVQGRARIVVIATGLTEVLPELPTLRAFYGTSIHSCIECDAYEKRDEPLALIGESADLAERAVLLTQWTDDLIVFTNGSSAVTADEEDQLAKRGVRVERRPLADVEGDRSGLTGIRLADGEVVPRSGAFVRPVWVPAIDYAHPLKLKRDDAGLLVVDSEGRTNLPGVFAVGDSTPPGPQQLIVAAGAGAKAGSAINRMLLGLDNPALR</sequence>